<comment type="caution">
    <text evidence="2">The sequence shown here is derived from an EMBL/GenBank/DDBJ whole genome shotgun (WGS) entry which is preliminary data.</text>
</comment>
<dbReference type="Pfam" id="PF24924">
    <property type="entry name" value="DUF7745"/>
    <property type="match status" value="1"/>
</dbReference>
<accession>A0A7J9B1B0</accession>
<sequence>MERGFLDKVKDNAGVRIWSKKIQQEKGDSLAGGYVSELWDFTRISVTQNNLQELKEIWDHLDDEIRQLFYSNYGNLPYLLDMKVDKHLFRALTQYWNLVYNYFTFRRVNLVPTVEEYTTLLQCLKIQVGKAYSKAANVLTFLKKLMNITGMSEQWYYSLVGFPKALGHIDEVVSNLFDRLNKGVTPIPAILAEMFRSLNACRRAGKGRFIGAPWIIPNEILYQCGKFDWFKFSYKGDNYKKKVREISNAWNQTCRMKILAVNPMTTPEYSWWWGRKINDNIPMSSQEDIRPIEEHPQAIPSELEIIKQDFEKKFRIGKENRATKRGKDVFGTRRRYLQARSREIKERE</sequence>
<evidence type="ECO:0000259" key="1">
    <source>
        <dbReference type="Pfam" id="PF24924"/>
    </source>
</evidence>
<dbReference type="InterPro" id="IPR056647">
    <property type="entry name" value="DUF7745"/>
</dbReference>
<reference evidence="2 3" key="1">
    <citation type="journal article" date="2019" name="Genome Biol. Evol.">
        <title>Insights into the evolution of the New World diploid cottons (Gossypium, subgenus Houzingenia) based on genome sequencing.</title>
        <authorList>
            <person name="Grover C.E."/>
            <person name="Arick M.A. 2nd"/>
            <person name="Thrash A."/>
            <person name="Conover J.L."/>
            <person name="Sanders W.S."/>
            <person name="Peterson D.G."/>
            <person name="Frelichowski J.E."/>
            <person name="Scheffler J.A."/>
            <person name="Scheffler B.E."/>
            <person name="Wendel J.F."/>
        </authorList>
    </citation>
    <scope>NUCLEOTIDE SEQUENCE [LARGE SCALE GENOMIC DNA]</scope>
    <source>
        <strain evidence="2">4</strain>
        <tissue evidence="2">Leaf</tissue>
    </source>
</reference>
<proteinExistence type="predicted"/>
<evidence type="ECO:0000313" key="2">
    <source>
        <dbReference type="EMBL" id="MBA0730125.1"/>
    </source>
</evidence>
<evidence type="ECO:0000313" key="3">
    <source>
        <dbReference type="Proteomes" id="UP000593574"/>
    </source>
</evidence>
<name>A0A7J9B1B0_9ROSI</name>
<protein>
    <recommendedName>
        <fullName evidence="1">DUF7745 domain-containing protein</fullName>
    </recommendedName>
</protein>
<feature type="domain" description="DUF7745" evidence="1">
    <location>
        <begin position="54"/>
        <end position="139"/>
    </location>
</feature>
<organism evidence="2 3">
    <name type="scientific">Gossypium laxum</name>
    <dbReference type="NCBI Taxonomy" id="34288"/>
    <lineage>
        <taxon>Eukaryota</taxon>
        <taxon>Viridiplantae</taxon>
        <taxon>Streptophyta</taxon>
        <taxon>Embryophyta</taxon>
        <taxon>Tracheophyta</taxon>
        <taxon>Spermatophyta</taxon>
        <taxon>Magnoliopsida</taxon>
        <taxon>eudicotyledons</taxon>
        <taxon>Gunneridae</taxon>
        <taxon>Pentapetalae</taxon>
        <taxon>rosids</taxon>
        <taxon>malvids</taxon>
        <taxon>Malvales</taxon>
        <taxon>Malvaceae</taxon>
        <taxon>Malvoideae</taxon>
        <taxon>Gossypium</taxon>
    </lineage>
</organism>
<dbReference type="EMBL" id="JABEZV010442601">
    <property type="protein sequence ID" value="MBA0730125.1"/>
    <property type="molecule type" value="Genomic_DNA"/>
</dbReference>
<dbReference type="PANTHER" id="PTHR48200">
    <property type="entry name" value="PROTEIN, PUTATIVE-RELATED"/>
    <property type="match status" value="1"/>
</dbReference>
<dbReference type="PANTHER" id="PTHR48200:SF1">
    <property type="entry name" value="AMINOTRANSFERASE-LIKE PLANT MOBILE DOMAIN-CONTAINING PROTEIN"/>
    <property type="match status" value="1"/>
</dbReference>
<dbReference type="AlphaFoldDB" id="A0A7J9B1B0"/>
<gene>
    <name evidence="2" type="ORF">Golax_023303</name>
</gene>
<keyword evidence="3" id="KW-1185">Reference proteome</keyword>
<dbReference type="Proteomes" id="UP000593574">
    <property type="component" value="Unassembled WGS sequence"/>
</dbReference>